<feature type="domain" description="Reverse transcriptase" evidence="9">
    <location>
        <begin position="156"/>
        <end position="334"/>
    </location>
</feature>
<dbReference type="Gene3D" id="3.30.70.270">
    <property type="match status" value="1"/>
</dbReference>
<dbReference type="Gene3D" id="3.10.10.10">
    <property type="entry name" value="HIV Type 1 Reverse Transcriptase, subunit A, domain 1"/>
    <property type="match status" value="1"/>
</dbReference>
<dbReference type="PANTHER" id="PTHR37984:SF5">
    <property type="entry name" value="PROTEIN NYNRIN-LIKE"/>
    <property type="match status" value="1"/>
</dbReference>
<gene>
    <name evidence="10" type="ORF">M9458_053392</name>
</gene>
<comment type="caution">
    <text evidence="10">The sequence shown here is derived from an EMBL/GenBank/DDBJ whole genome shotgun (WGS) entry which is preliminary data.</text>
</comment>
<comment type="similarity">
    <text evidence="1">Belongs to the beta type-B retroviral polymerase family. HERV class-II K(HML-2) pol subfamily.</text>
</comment>
<evidence type="ECO:0000256" key="6">
    <source>
        <dbReference type="ARBA" id="ARBA00022759"/>
    </source>
</evidence>
<dbReference type="GO" id="GO:0003964">
    <property type="term" value="F:RNA-directed DNA polymerase activity"/>
    <property type="evidence" value="ECO:0007669"/>
    <property type="project" value="UniProtKB-KW"/>
</dbReference>
<dbReference type="CDD" id="cd09274">
    <property type="entry name" value="RNase_HI_RT_Ty3"/>
    <property type="match status" value="1"/>
</dbReference>
<name>A0ABD0MRM2_CIRMR</name>
<evidence type="ECO:0000256" key="1">
    <source>
        <dbReference type="ARBA" id="ARBA00010879"/>
    </source>
</evidence>
<dbReference type="Pfam" id="PF17917">
    <property type="entry name" value="RT_RNaseH"/>
    <property type="match status" value="1"/>
</dbReference>
<dbReference type="InterPro" id="IPR043502">
    <property type="entry name" value="DNA/RNA_pol_sf"/>
</dbReference>
<keyword evidence="5" id="KW-0540">Nuclease</keyword>
<keyword evidence="6" id="KW-0255">Endonuclease</keyword>
<dbReference type="InterPro" id="IPR050951">
    <property type="entry name" value="Retrovirus_Pol_polyprotein"/>
</dbReference>
<evidence type="ECO:0000256" key="7">
    <source>
        <dbReference type="ARBA" id="ARBA00022801"/>
    </source>
</evidence>
<dbReference type="SUPFAM" id="SSF56672">
    <property type="entry name" value="DNA/RNA polymerases"/>
    <property type="match status" value="1"/>
</dbReference>
<sequence length="1161" mass="128242">MPAEILTDQGTPFMSRLMADLCCLLRPANSWPAGKVPTPCWRKSAPSRIGYVSREDGKLYHVNLLKKWVGSRDQLAALATSGPVVVDINPHLSPTQKVELQHLIGQFSDVFSTVPGQTHVLHHDIRMPLGVIVRQRPYRVPEARRQAIEEEVQQMLKLGVIEPSHSPWSSPIVMVPKPDGTLRFCNDFRRLNEVSEFNGYPMPRVDELLDRLGRARFISTLDLMKGYWQVPLSNDAKPKTAFSTPSGHWQYRTLPFGLHGAPATFQCMMDILLQPHQSYAAAYLDDVVIHSERWEDHLDRLRRVLTELQRAELTANPRKCHLALSEVKYLGFQVGRGLIKPQEKKIEAVRSAPRPATKSQYYGPRISAAPSCYKHPLYISRKLTAAERNYAAVEKEALTIKWAVLELRYYLLGPKFTLVTDHAPLQWMARAKNTNARVTRWFLALQDFHFDVQHRAGTANANADGLSRIWSAFTALPWRHTWNTCISSSRADRPQLTFIRPRPDKLEQCVTDQPLLLLWSIPVWQPFKEGHAKKEVAKYCFACVDSTKRFLVSLRFFHVIDPACLTLICTIKLALGSINAFVESRYRILRHPQIQQLLEHRSTMNPASRLLCLRQGNRAIEEYVEDFCNLCNLVDFNDVALKGIFCNGLKDNLYDLMPDNRCSVTLQEYTDYALLLAGSSFTVGIADKEPCNPTVPITSEHFHTPTFIVMPEPSHAKPAKPKPVHVMSTMPKPAHIMPTKPKPAHVMPAAPGPAHVMPAAPGPAPVMAALPEPAPVMAALPEPAPVMAVLPESVYKMVTIPKPVHKMAAISTPVLKMAPIPKTVLKMAGPSEYPTKMATTPEPPHTKVTLPESRLVMSAIPKADQVIADPLMSSQFRAALSVPSQVTAVVHESNQVTAVVPESSQVTAAVPESSQVTAVVPESNQVTAVVPESNQVTAVFSMSSQATADLQESSQTTAHLHKPSQVTAVVPEPSQVTAGLHEPGQVTAILHESSQVKSQQISPRHVKSWQISLSQVKASSRHGCYCRASPSHGRHARASSVLPKPSHVAAVQPEPRHVSADRLEPRHISADIPEPRHASSILLKPRQVSSHLPSHTDPTLPNHMLTASTASSPAGIPLSTVLPVMAAVTILNVWATHCTSESSSVHESCLRICASASRGVS</sequence>
<dbReference type="Proteomes" id="UP001529510">
    <property type="component" value="Unassembled WGS sequence"/>
</dbReference>
<keyword evidence="11" id="KW-1185">Reference proteome</keyword>
<protein>
    <recommendedName>
        <fullName evidence="2">ribonuclease H</fullName>
        <ecNumber evidence="2">3.1.26.4</ecNumber>
    </recommendedName>
</protein>
<keyword evidence="4" id="KW-0548">Nucleotidyltransferase</keyword>
<dbReference type="Pfam" id="PF00078">
    <property type="entry name" value="RVT_1"/>
    <property type="match status" value="1"/>
</dbReference>
<proteinExistence type="inferred from homology"/>
<evidence type="ECO:0000256" key="3">
    <source>
        <dbReference type="ARBA" id="ARBA00022679"/>
    </source>
</evidence>
<keyword evidence="3" id="KW-0808">Transferase</keyword>
<accession>A0ABD0MRM2</accession>
<dbReference type="InterPro" id="IPR041373">
    <property type="entry name" value="RT_RNaseH"/>
</dbReference>
<evidence type="ECO:0000256" key="8">
    <source>
        <dbReference type="ARBA" id="ARBA00022918"/>
    </source>
</evidence>
<dbReference type="EMBL" id="JAMKFB020000255">
    <property type="protein sequence ID" value="KAL0151201.1"/>
    <property type="molecule type" value="Genomic_DNA"/>
</dbReference>
<keyword evidence="7" id="KW-0378">Hydrolase</keyword>
<evidence type="ECO:0000313" key="10">
    <source>
        <dbReference type="EMBL" id="KAL0151201.1"/>
    </source>
</evidence>
<dbReference type="PROSITE" id="PS50878">
    <property type="entry name" value="RT_POL"/>
    <property type="match status" value="1"/>
</dbReference>
<evidence type="ECO:0000256" key="4">
    <source>
        <dbReference type="ARBA" id="ARBA00022695"/>
    </source>
</evidence>
<evidence type="ECO:0000259" key="9">
    <source>
        <dbReference type="PROSITE" id="PS50878"/>
    </source>
</evidence>
<evidence type="ECO:0000256" key="2">
    <source>
        <dbReference type="ARBA" id="ARBA00012180"/>
    </source>
</evidence>
<dbReference type="InterPro" id="IPR000477">
    <property type="entry name" value="RT_dom"/>
</dbReference>
<dbReference type="GO" id="GO:0004523">
    <property type="term" value="F:RNA-DNA hybrid ribonuclease activity"/>
    <property type="evidence" value="ECO:0007669"/>
    <property type="project" value="UniProtKB-EC"/>
</dbReference>
<keyword evidence="8" id="KW-0695">RNA-directed DNA polymerase</keyword>
<dbReference type="InterPro" id="IPR043128">
    <property type="entry name" value="Rev_trsase/Diguanyl_cyclase"/>
</dbReference>
<reference evidence="10 11" key="1">
    <citation type="submission" date="2024-05" db="EMBL/GenBank/DDBJ databases">
        <title>Genome sequencing and assembly of Indian major carp, Cirrhinus mrigala (Hamilton, 1822).</title>
        <authorList>
            <person name="Mohindra V."/>
            <person name="Chowdhury L.M."/>
            <person name="Lal K."/>
            <person name="Jena J.K."/>
        </authorList>
    </citation>
    <scope>NUCLEOTIDE SEQUENCE [LARGE SCALE GENOMIC DNA]</scope>
    <source>
        <strain evidence="10">CM1030</strain>
        <tissue evidence="10">Blood</tissue>
    </source>
</reference>
<organism evidence="10 11">
    <name type="scientific">Cirrhinus mrigala</name>
    <name type="common">Mrigala</name>
    <dbReference type="NCBI Taxonomy" id="683832"/>
    <lineage>
        <taxon>Eukaryota</taxon>
        <taxon>Metazoa</taxon>
        <taxon>Chordata</taxon>
        <taxon>Craniata</taxon>
        <taxon>Vertebrata</taxon>
        <taxon>Euteleostomi</taxon>
        <taxon>Actinopterygii</taxon>
        <taxon>Neopterygii</taxon>
        <taxon>Teleostei</taxon>
        <taxon>Ostariophysi</taxon>
        <taxon>Cypriniformes</taxon>
        <taxon>Cyprinidae</taxon>
        <taxon>Labeoninae</taxon>
        <taxon>Labeonini</taxon>
        <taxon>Cirrhinus</taxon>
    </lineage>
</organism>
<dbReference type="EC" id="3.1.26.4" evidence="2"/>
<dbReference type="AlphaFoldDB" id="A0ABD0MRM2"/>
<dbReference type="CDD" id="cd01647">
    <property type="entry name" value="RT_LTR"/>
    <property type="match status" value="1"/>
</dbReference>
<dbReference type="PANTHER" id="PTHR37984">
    <property type="entry name" value="PROTEIN CBG26694"/>
    <property type="match status" value="1"/>
</dbReference>
<evidence type="ECO:0000256" key="5">
    <source>
        <dbReference type="ARBA" id="ARBA00022722"/>
    </source>
</evidence>
<evidence type="ECO:0000313" key="11">
    <source>
        <dbReference type="Proteomes" id="UP001529510"/>
    </source>
</evidence>